<evidence type="ECO:0000313" key="5">
    <source>
        <dbReference type="EMBL" id="MBC8318716.1"/>
    </source>
</evidence>
<dbReference type="Proteomes" id="UP000614424">
    <property type="component" value="Unassembled WGS sequence"/>
</dbReference>
<keyword evidence="1" id="KW-0472">Membrane</keyword>
<dbReference type="InterPro" id="IPR000700">
    <property type="entry name" value="PAS-assoc_C"/>
</dbReference>
<evidence type="ECO:0000259" key="4">
    <source>
        <dbReference type="PROSITE" id="PS50885"/>
    </source>
</evidence>
<dbReference type="PANTHER" id="PTHR44757">
    <property type="entry name" value="DIGUANYLATE CYCLASE DGCP"/>
    <property type="match status" value="1"/>
</dbReference>
<dbReference type="GO" id="GO:0007165">
    <property type="term" value="P:signal transduction"/>
    <property type="evidence" value="ECO:0007669"/>
    <property type="project" value="InterPro"/>
</dbReference>
<accession>A0A8J6NEX5</accession>
<dbReference type="Gene3D" id="3.30.450.20">
    <property type="entry name" value="PAS domain"/>
    <property type="match status" value="2"/>
</dbReference>
<feature type="transmembrane region" description="Helical" evidence="1">
    <location>
        <begin position="12"/>
        <end position="32"/>
    </location>
</feature>
<evidence type="ECO:0000256" key="1">
    <source>
        <dbReference type="SAM" id="Phobius"/>
    </source>
</evidence>
<dbReference type="SMART" id="SM00091">
    <property type="entry name" value="PAS"/>
    <property type="match status" value="2"/>
</dbReference>
<dbReference type="PROSITE" id="PS50113">
    <property type="entry name" value="PAC"/>
    <property type="match status" value="1"/>
</dbReference>
<dbReference type="GO" id="GO:0006355">
    <property type="term" value="P:regulation of DNA-templated transcription"/>
    <property type="evidence" value="ECO:0007669"/>
    <property type="project" value="InterPro"/>
</dbReference>
<evidence type="ECO:0000313" key="6">
    <source>
        <dbReference type="Proteomes" id="UP000614424"/>
    </source>
</evidence>
<dbReference type="InterPro" id="IPR000014">
    <property type="entry name" value="PAS"/>
</dbReference>
<dbReference type="InterPro" id="IPR035965">
    <property type="entry name" value="PAS-like_dom_sf"/>
</dbReference>
<sequence length="646" mass="73447">MKSFRSLKLQINLILLVVTVLAFFVVGGLTGMRQYTLRMDEATEVMSRQSSIVKNFIGTHLAIEHERFEALGRELQGHTLQEIVEQLRQRLYPVIMGNIIYVLDSHSQVVLINPELDQFLGFDLAHMPYRKDNQAVSNAYQSVFSNRSVVALVYPLTAGLSLVVERDVRSILSEMGTFSDEFAIHGVTLVVMDQEGKAIYHPDQELVRSRHNLAFDLKTGAEKGNGLVPAVYLNQSYYVYGVDLDMPAGWRAVLLLPFSHLMNELTKVVLFQLFAVFLLCVFLALALGFFLNRFFSMPVQNIVTHLEAYGAEPKGESVPADIVEGIVEFQQIGAAINRMAESVNQSRTQLASILDSMDALVYVADMETYEILFINDCGRRIWGDIQGKVCWQTIQDGQTGPCPFCTNSRLLDADGQPTGVYAWEVQNTKTETWYDCRDQAILWSDGRLVRMEIATDISEKKEASKHLQESRELLHSIFQTAPIGIGIVVDRVFTLVNLELVRITGFREEELLGEKSRMIYPSDEEFERVGREKYAQIQKGGTGAVETRFQRKDGGIIDVLLSSTPLDPDDLGRGVLFTVLDITTRKHAEQSLQEQHILLEKLVKERTRELKKKNEELERLNTYYVDREFRIKELKMTIDRLKGKRK</sequence>
<keyword evidence="1" id="KW-0812">Transmembrane</keyword>
<organism evidence="5 6">
    <name type="scientific">Candidatus Desulfobia pelagia</name>
    <dbReference type="NCBI Taxonomy" id="2841692"/>
    <lineage>
        <taxon>Bacteria</taxon>
        <taxon>Pseudomonadati</taxon>
        <taxon>Thermodesulfobacteriota</taxon>
        <taxon>Desulfobulbia</taxon>
        <taxon>Desulfobulbales</taxon>
        <taxon>Desulfobulbaceae</taxon>
        <taxon>Candidatus Desulfobia</taxon>
    </lineage>
</organism>
<feature type="transmembrane region" description="Helical" evidence="1">
    <location>
        <begin position="268"/>
        <end position="291"/>
    </location>
</feature>
<gene>
    <name evidence="5" type="ORF">H8E41_12495</name>
</gene>
<dbReference type="NCBIfam" id="TIGR00229">
    <property type="entry name" value="sensory_box"/>
    <property type="match status" value="1"/>
</dbReference>
<name>A0A8J6NEX5_9BACT</name>
<feature type="domain" description="HAMP" evidence="4">
    <location>
        <begin position="293"/>
        <end position="348"/>
    </location>
</feature>
<feature type="domain" description="PAS" evidence="2">
    <location>
        <begin position="493"/>
        <end position="525"/>
    </location>
</feature>
<dbReference type="Pfam" id="PF00989">
    <property type="entry name" value="PAS"/>
    <property type="match status" value="1"/>
</dbReference>
<dbReference type="PROSITE" id="PS50885">
    <property type="entry name" value="HAMP"/>
    <property type="match status" value="1"/>
</dbReference>
<dbReference type="InterPro" id="IPR013767">
    <property type="entry name" value="PAS_fold"/>
</dbReference>
<dbReference type="InterPro" id="IPR003660">
    <property type="entry name" value="HAMP_dom"/>
</dbReference>
<dbReference type="SMART" id="SM00086">
    <property type="entry name" value="PAC"/>
    <property type="match status" value="1"/>
</dbReference>
<dbReference type="Gene3D" id="6.10.340.10">
    <property type="match status" value="1"/>
</dbReference>
<dbReference type="Pfam" id="PF13188">
    <property type="entry name" value="PAS_8"/>
    <property type="match status" value="1"/>
</dbReference>
<dbReference type="InterPro" id="IPR001610">
    <property type="entry name" value="PAC"/>
</dbReference>
<dbReference type="CDD" id="cd00130">
    <property type="entry name" value="PAS"/>
    <property type="match status" value="1"/>
</dbReference>
<reference evidence="5 6" key="1">
    <citation type="submission" date="2020-08" db="EMBL/GenBank/DDBJ databases">
        <title>Bridging the membrane lipid divide: bacteria of the FCB group superphylum have the potential to synthesize archaeal ether lipids.</title>
        <authorList>
            <person name="Villanueva L."/>
            <person name="Von Meijenfeldt F.A.B."/>
            <person name="Westbye A.B."/>
            <person name="Yadav S."/>
            <person name="Hopmans E.C."/>
            <person name="Dutilh B.E."/>
            <person name="Sinninghe Damste J.S."/>
        </authorList>
    </citation>
    <scope>NUCLEOTIDE SEQUENCE [LARGE SCALE GENOMIC DNA]</scope>
    <source>
        <strain evidence="5">NIOZ-UU47</strain>
    </source>
</reference>
<evidence type="ECO:0000259" key="2">
    <source>
        <dbReference type="PROSITE" id="PS50112"/>
    </source>
</evidence>
<feature type="domain" description="PAC" evidence="3">
    <location>
        <begin position="543"/>
        <end position="594"/>
    </location>
</feature>
<comment type="caution">
    <text evidence="5">The sequence shown here is derived from an EMBL/GenBank/DDBJ whole genome shotgun (WGS) entry which is preliminary data.</text>
</comment>
<dbReference type="EMBL" id="JACNJZ010000181">
    <property type="protein sequence ID" value="MBC8318716.1"/>
    <property type="molecule type" value="Genomic_DNA"/>
</dbReference>
<dbReference type="AlphaFoldDB" id="A0A8J6NEX5"/>
<dbReference type="SUPFAM" id="SSF55785">
    <property type="entry name" value="PYP-like sensor domain (PAS domain)"/>
    <property type="match status" value="2"/>
</dbReference>
<dbReference type="PANTHER" id="PTHR44757:SF2">
    <property type="entry name" value="BIOFILM ARCHITECTURE MAINTENANCE PROTEIN MBAA"/>
    <property type="match status" value="1"/>
</dbReference>
<protein>
    <submittedName>
        <fullName evidence="5">PAS domain S-box protein</fullName>
    </submittedName>
</protein>
<keyword evidence="1" id="KW-1133">Transmembrane helix</keyword>
<evidence type="ECO:0000259" key="3">
    <source>
        <dbReference type="PROSITE" id="PS50113"/>
    </source>
</evidence>
<dbReference type="GO" id="GO:0016020">
    <property type="term" value="C:membrane"/>
    <property type="evidence" value="ECO:0007669"/>
    <property type="project" value="InterPro"/>
</dbReference>
<dbReference type="PROSITE" id="PS50112">
    <property type="entry name" value="PAS"/>
    <property type="match status" value="1"/>
</dbReference>
<proteinExistence type="predicted"/>
<dbReference type="InterPro" id="IPR052155">
    <property type="entry name" value="Biofilm_reg_signaling"/>
</dbReference>